<dbReference type="GO" id="GO:0000287">
    <property type="term" value="F:magnesium ion binding"/>
    <property type="evidence" value="ECO:0007669"/>
    <property type="project" value="UniProtKB-UniRule"/>
</dbReference>
<dbReference type="PROSITE" id="PS51918">
    <property type="entry name" value="RADICAL_SAM"/>
    <property type="match status" value="1"/>
</dbReference>
<dbReference type="InterPro" id="IPR058240">
    <property type="entry name" value="rSAM_sf"/>
</dbReference>
<dbReference type="Proteomes" id="UP000824162">
    <property type="component" value="Unassembled WGS sequence"/>
</dbReference>
<dbReference type="EMBL" id="DXIJ01000024">
    <property type="protein sequence ID" value="HIV85404.1"/>
    <property type="molecule type" value="Genomic_DNA"/>
</dbReference>
<comment type="cofactor">
    <cofactor evidence="8">
        <name>S-adenosyl-L-methionine</name>
        <dbReference type="ChEBI" id="CHEBI:59789"/>
    </cofactor>
    <text evidence="8">Binds 1 S-adenosyl-L-methionine per subunit.</text>
</comment>
<accession>A0A9D1PP38</accession>
<dbReference type="PANTHER" id="PTHR42836:SF1">
    <property type="entry name" value="7-CARBOXY-7-DEAZAGUANINE SYNTHASE"/>
    <property type="match status" value="1"/>
</dbReference>
<dbReference type="PIRSF" id="PIRSF000370">
    <property type="entry name" value="QueE"/>
    <property type="match status" value="1"/>
</dbReference>
<keyword evidence="4 8" id="KW-0460">Magnesium</keyword>
<evidence type="ECO:0000256" key="7">
    <source>
        <dbReference type="ARBA" id="ARBA00023239"/>
    </source>
</evidence>
<dbReference type="GO" id="GO:0016840">
    <property type="term" value="F:carbon-nitrogen lyase activity"/>
    <property type="evidence" value="ECO:0007669"/>
    <property type="project" value="UniProtKB-UniRule"/>
</dbReference>
<keyword evidence="8" id="KW-0671">Queuosine biosynthesis</keyword>
<feature type="binding site" evidence="8">
    <location>
        <position position="31"/>
    </location>
    <ligand>
        <name>[4Fe-4S] cluster</name>
        <dbReference type="ChEBI" id="CHEBI:49883"/>
        <note>4Fe-4S-S-AdoMet</note>
    </ligand>
</feature>
<evidence type="ECO:0000256" key="6">
    <source>
        <dbReference type="ARBA" id="ARBA00023014"/>
    </source>
</evidence>
<proteinExistence type="inferred from homology"/>
<dbReference type="Gene3D" id="3.20.20.70">
    <property type="entry name" value="Aldolase class I"/>
    <property type="match status" value="1"/>
</dbReference>
<dbReference type="PANTHER" id="PTHR42836">
    <property type="entry name" value="7-CARBOXY-7-DEAZAGUANINE SYNTHASE"/>
    <property type="match status" value="1"/>
</dbReference>
<reference evidence="10" key="2">
    <citation type="submission" date="2021-04" db="EMBL/GenBank/DDBJ databases">
        <authorList>
            <person name="Gilroy R."/>
        </authorList>
    </citation>
    <scope>NUCLEOTIDE SEQUENCE</scope>
    <source>
        <strain evidence="10">5790</strain>
    </source>
</reference>
<dbReference type="GO" id="GO:0008616">
    <property type="term" value="P:tRNA queuosine(34) biosynthetic process"/>
    <property type="evidence" value="ECO:0007669"/>
    <property type="project" value="UniProtKB-UniRule"/>
</dbReference>
<comment type="pathway">
    <text evidence="8">Purine metabolism; 7-cyano-7-deazaguanine biosynthesis.</text>
</comment>
<feature type="binding site" evidence="8">
    <location>
        <begin position="37"/>
        <end position="39"/>
    </location>
    <ligand>
        <name>S-adenosyl-L-methionine</name>
        <dbReference type="ChEBI" id="CHEBI:59789"/>
    </ligand>
</feature>
<dbReference type="InterPro" id="IPR023868">
    <property type="entry name" value="7-CO-7-deazaGua_synth_put_Clo"/>
</dbReference>
<dbReference type="GO" id="GO:0051539">
    <property type="term" value="F:4 iron, 4 sulfur cluster binding"/>
    <property type="evidence" value="ECO:0007669"/>
    <property type="project" value="UniProtKB-UniRule"/>
</dbReference>
<gene>
    <name evidence="8 10" type="primary">queE</name>
    <name evidence="10" type="ORF">H9900_01185</name>
</gene>
<dbReference type="Pfam" id="PF04055">
    <property type="entry name" value="Radical_SAM"/>
    <property type="match status" value="1"/>
</dbReference>
<dbReference type="AlphaFoldDB" id="A0A9D1PP38"/>
<keyword evidence="1 8" id="KW-0004">4Fe-4S</keyword>
<dbReference type="CDD" id="cd01335">
    <property type="entry name" value="Radical_SAM"/>
    <property type="match status" value="1"/>
</dbReference>
<keyword evidence="2 8" id="KW-0949">S-adenosyl-L-methionine</keyword>
<comment type="function">
    <text evidence="8">Catalyzes the complex heterocyclic radical-mediated conversion of 6-carboxy-5,6,7,8-tetrahydropterin (CPH4) to 7-carboxy-7-deazaguanine (CDG), a step common to the biosynthetic pathways of all 7-deazapurine-containing compounds.</text>
</comment>
<dbReference type="InterPro" id="IPR024924">
    <property type="entry name" value="7-CO-7-deazaguanine_synth-like"/>
</dbReference>
<reference evidence="10" key="1">
    <citation type="journal article" date="2021" name="PeerJ">
        <title>Extensive microbial diversity within the chicken gut microbiome revealed by metagenomics and culture.</title>
        <authorList>
            <person name="Gilroy R."/>
            <person name="Ravi A."/>
            <person name="Getino M."/>
            <person name="Pursley I."/>
            <person name="Horton D.L."/>
            <person name="Alikhan N.F."/>
            <person name="Baker D."/>
            <person name="Gharbi K."/>
            <person name="Hall N."/>
            <person name="Watson M."/>
            <person name="Adriaenssens E.M."/>
            <person name="Foster-Nyarko E."/>
            <person name="Jarju S."/>
            <person name="Secka A."/>
            <person name="Antonio M."/>
            <person name="Oren A."/>
            <person name="Chaudhuri R.R."/>
            <person name="La Ragione R."/>
            <person name="Hildebrand F."/>
            <person name="Pallen M.J."/>
        </authorList>
    </citation>
    <scope>NUCLEOTIDE SEQUENCE</scope>
    <source>
        <strain evidence="10">5790</strain>
    </source>
</reference>
<comment type="subunit">
    <text evidence="8">Homodimer.</text>
</comment>
<evidence type="ECO:0000256" key="4">
    <source>
        <dbReference type="ARBA" id="ARBA00022842"/>
    </source>
</evidence>
<feature type="binding site" evidence="8">
    <location>
        <begin position="12"/>
        <end position="14"/>
    </location>
    <ligand>
        <name>substrate</name>
    </ligand>
</feature>
<feature type="binding site" evidence="8">
    <location>
        <position position="73"/>
    </location>
    <ligand>
        <name>substrate</name>
    </ligand>
</feature>
<dbReference type="HAMAP" id="MF_00917">
    <property type="entry name" value="QueE"/>
    <property type="match status" value="1"/>
</dbReference>
<evidence type="ECO:0000256" key="3">
    <source>
        <dbReference type="ARBA" id="ARBA00022723"/>
    </source>
</evidence>
<dbReference type="GO" id="GO:1904047">
    <property type="term" value="F:S-adenosyl-L-methionine binding"/>
    <property type="evidence" value="ECO:0007669"/>
    <property type="project" value="UniProtKB-UniRule"/>
</dbReference>
<keyword evidence="5 8" id="KW-0408">Iron</keyword>
<name>A0A9D1PP38_9FIRM</name>
<feature type="binding site" evidence="8">
    <location>
        <position position="35"/>
    </location>
    <ligand>
        <name>[4Fe-4S] cluster</name>
        <dbReference type="ChEBI" id="CHEBI:49883"/>
        <note>4Fe-4S-S-AdoMet</note>
    </ligand>
</feature>
<protein>
    <recommendedName>
        <fullName evidence="8">7-carboxy-7-deazaguanine synthase</fullName>
        <shortName evidence="8">CDG synthase</shortName>
        <ecNumber evidence="8">4.3.99.3</ecNumber>
    </recommendedName>
    <alternativeName>
        <fullName evidence="8">Queuosine biosynthesis protein QueE</fullName>
    </alternativeName>
</protein>
<evidence type="ECO:0000256" key="5">
    <source>
        <dbReference type="ARBA" id="ARBA00023004"/>
    </source>
</evidence>
<evidence type="ECO:0000313" key="11">
    <source>
        <dbReference type="Proteomes" id="UP000824162"/>
    </source>
</evidence>
<comment type="caution">
    <text evidence="8">Lacks conserved residue(s) required for the propagation of feature annotation.</text>
</comment>
<feature type="domain" description="Radical SAM core" evidence="9">
    <location>
        <begin position="18"/>
        <end position="217"/>
    </location>
</feature>
<dbReference type="InterPro" id="IPR007197">
    <property type="entry name" value="rSAM"/>
</dbReference>
<feature type="binding site" evidence="8">
    <location>
        <position position="75"/>
    </location>
    <ligand>
        <name>S-adenosyl-L-methionine</name>
        <dbReference type="ChEBI" id="CHEBI:59789"/>
    </ligand>
</feature>
<evidence type="ECO:0000256" key="1">
    <source>
        <dbReference type="ARBA" id="ARBA00022485"/>
    </source>
</evidence>
<keyword evidence="6 8" id="KW-0411">Iron-sulfur</keyword>
<evidence type="ECO:0000259" key="9">
    <source>
        <dbReference type="PROSITE" id="PS51918"/>
    </source>
</evidence>
<organism evidence="10 11">
    <name type="scientific">Candidatus Monoglobus merdigallinarum</name>
    <dbReference type="NCBI Taxonomy" id="2838698"/>
    <lineage>
        <taxon>Bacteria</taxon>
        <taxon>Bacillati</taxon>
        <taxon>Bacillota</taxon>
        <taxon>Clostridia</taxon>
        <taxon>Monoglobales</taxon>
        <taxon>Monoglobaceae</taxon>
        <taxon>Monoglobus</taxon>
    </lineage>
</organism>
<comment type="cofactor">
    <cofactor evidence="8">
        <name>Mg(2+)</name>
        <dbReference type="ChEBI" id="CHEBI:18420"/>
    </cofactor>
</comment>
<comment type="caution">
    <text evidence="10">The sequence shown here is derived from an EMBL/GenBank/DDBJ whole genome shotgun (WGS) entry which is preliminary data.</text>
</comment>
<dbReference type="SUPFAM" id="SSF102114">
    <property type="entry name" value="Radical SAM enzymes"/>
    <property type="match status" value="1"/>
</dbReference>
<keyword evidence="3 8" id="KW-0479">Metal-binding</keyword>
<dbReference type="EC" id="4.3.99.3" evidence="8"/>
<keyword evidence="7 8" id="KW-0456">Lyase</keyword>
<dbReference type="SFLD" id="SFLDS00029">
    <property type="entry name" value="Radical_SAM"/>
    <property type="match status" value="1"/>
</dbReference>
<evidence type="ECO:0000313" key="10">
    <source>
        <dbReference type="EMBL" id="HIV85404.1"/>
    </source>
</evidence>
<dbReference type="NCBIfam" id="TIGR03963">
    <property type="entry name" value="rSAM_QueE_Clost"/>
    <property type="match status" value="1"/>
</dbReference>
<evidence type="ECO:0000256" key="2">
    <source>
        <dbReference type="ARBA" id="ARBA00022691"/>
    </source>
</evidence>
<comment type="cofactor">
    <cofactor evidence="8">
        <name>[4Fe-4S] cluster</name>
        <dbReference type="ChEBI" id="CHEBI:49883"/>
    </cofactor>
    <text evidence="8">Binds 1 [4Fe-4S] cluster. The cluster is coordinated with 3 cysteines and an exchangeable S-adenosyl-L-methionine.</text>
</comment>
<comment type="similarity">
    <text evidence="8">Belongs to the radical SAM superfamily. 7-carboxy-7-deazaguanine synthase family.</text>
</comment>
<feature type="binding site" evidence="8">
    <location>
        <position position="40"/>
    </location>
    <ligand>
        <name>Mg(2+)</name>
        <dbReference type="ChEBI" id="CHEBI:18420"/>
    </ligand>
</feature>
<sequence>MDFLVCERFVSINGEGRRAGELSVFVRFKGCGLRCTYCDTAWANDPDVPAERMTADDICAYVKSTGVENVTLTGGEPLMRPGMDELLSKLNAAGFSVEVETNGAVDIRPYLRPGVRPDCFTLDYKLPGSGMEGAMLIKNYEAVTSSDCVKFVAGSMADLKRAAEIIERFDLTNRCTVFISPVFGSIEPKDIVDFMAENKLNGVKLQIQLHKVIWSPETRGV</sequence>
<comment type="catalytic activity">
    <reaction evidence="8">
        <text>6-carboxy-5,6,7,8-tetrahydropterin + H(+) = 7-carboxy-7-carbaguanine + NH4(+)</text>
        <dbReference type="Rhea" id="RHEA:27974"/>
        <dbReference type="ChEBI" id="CHEBI:15378"/>
        <dbReference type="ChEBI" id="CHEBI:28938"/>
        <dbReference type="ChEBI" id="CHEBI:61032"/>
        <dbReference type="ChEBI" id="CHEBI:61036"/>
        <dbReference type="EC" id="4.3.99.3"/>
    </reaction>
</comment>
<dbReference type="InterPro" id="IPR013785">
    <property type="entry name" value="Aldolase_TIM"/>
</dbReference>
<feature type="binding site" evidence="8">
    <location>
        <position position="27"/>
    </location>
    <ligand>
        <name>substrate</name>
    </ligand>
</feature>
<evidence type="ECO:0000256" key="8">
    <source>
        <dbReference type="HAMAP-Rule" id="MF_00917"/>
    </source>
</evidence>
<feature type="binding site" evidence="8">
    <location>
        <position position="38"/>
    </location>
    <ligand>
        <name>[4Fe-4S] cluster</name>
        <dbReference type="ChEBI" id="CHEBI:49883"/>
        <note>4Fe-4S-S-AdoMet</note>
    </ligand>
</feature>